<accession>N2B8I1</accession>
<feature type="repeat" description="TPR" evidence="3">
    <location>
        <begin position="546"/>
        <end position="579"/>
    </location>
</feature>
<dbReference type="SUPFAM" id="SSF48452">
    <property type="entry name" value="TPR-like"/>
    <property type="match status" value="2"/>
</dbReference>
<sequence length="659" mass="76073">MGPEVVNKNRNCVFNGSYAGRDLYITMLEDAEREFVVTHNANIKPVSHFTGRETELQELRQRIEDGRKSVLVSGMGGIGKTHICRKLFEGYLNKYAESKGGVFKHIGYIEYNGDMGSSLQKCLKFKQQDSPEQNLEAAWRELEYLASDGELLLFVDNVDKPMWADPGLQQLNSIPGAVVLTSRQASFSDEFEPYQIGFLGMEQCKEIYEKIRFRGSSRKVGLEEVEDLEYVIESLAGRHTITVELLAHLARIKTWPVRKLREKLEEKGFCLKFHKGGELINIQKSYEALYDLSQLSQAEKNILEAFAIFPYIPLESDVCNQWLLSDAGVSEDDDILMGLYQKGWLQFDINLDGYALHPVFAQFIYEKCKPIKEDHIKLVEACRKNLMIPESGSALKCQCYIPFVESIIIKLNIGTDIENIGLLEAFAHLLQYTANIQKAEILYKKLLDIYINVFGEWNAGTAKCYNNLAYVYLRKKKYEKAEELQKKSLKIQKKVLGEKNSDTANSYNNLAQVYEKQQKYEKAEELYKKSLLIRIYTLGKENSVTAGSYNNLAYIYQIQGKYEKAKGLYKECIRIYEKELGESHPDTAIAYNNLALLYVKYKKYENALEYFLKAYKNLCAKLGMEHQYVQVAQKNMETIYIKMHKRINFAVWLKRKMEE</sequence>
<dbReference type="STRING" id="1235802.C823_01061"/>
<feature type="domain" description="Orc1-like AAA ATPase" evidence="4">
    <location>
        <begin position="49"/>
        <end position="169"/>
    </location>
</feature>
<keyword evidence="2 3" id="KW-0802">TPR repeat</keyword>
<feature type="repeat" description="TPR" evidence="3">
    <location>
        <begin position="504"/>
        <end position="537"/>
    </location>
</feature>
<evidence type="ECO:0000313" key="6">
    <source>
        <dbReference type="Proteomes" id="UP000012589"/>
    </source>
</evidence>
<proteinExistence type="predicted"/>
<dbReference type="eggNOG" id="COG3903">
    <property type="taxonomic scope" value="Bacteria"/>
</dbReference>
<dbReference type="Pfam" id="PF13424">
    <property type="entry name" value="TPR_12"/>
    <property type="match status" value="2"/>
</dbReference>
<evidence type="ECO:0000256" key="2">
    <source>
        <dbReference type="ARBA" id="ARBA00022803"/>
    </source>
</evidence>
<evidence type="ECO:0000256" key="3">
    <source>
        <dbReference type="PROSITE-ProRule" id="PRU00339"/>
    </source>
</evidence>
<gene>
    <name evidence="5" type="ORF">C823_01061</name>
</gene>
<dbReference type="PANTHER" id="PTHR45641">
    <property type="entry name" value="TETRATRICOPEPTIDE REPEAT PROTEIN (AFU_ORTHOLOGUE AFUA_6G03870)"/>
    <property type="match status" value="1"/>
</dbReference>
<dbReference type="Gene3D" id="3.40.50.300">
    <property type="entry name" value="P-loop containing nucleotide triphosphate hydrolases"/>
    <property type="match status" value="1"/>
</dbReference>
<dbReference type="Pfam" id="PF13191">
    <property type="entry name" value="AAA_16"/>
    <property type="match status" value="1"/>
</dbReference>
<feature type="repeat" description="TPR" evidence="3">
    <location>
        <begin position="588"/>
        <end position="621"/>
    </location>
</feature>
<keyword evidence="6" id="KW-1185">Reference proteome</keyword>
<dbReference type="SMART" id="SM00028">
    <property type="entry name" value="TPR"/>
    <property type="match status" value="4"/>
</dbReference>
<dbReference type="InterPro" id="IPR011990">
    <property type="entry name" value="TPR-like_helical_dom_sf"/>
</dbReference>
<evidence type="ECO:0000313" key="5">
    <source>
        <dbReference type="EMBL" id="EMZ34680.1"/>
    </source>
</evidence>
<dbReference type="Proteomes" id="UP000012589">
    <property type="component" value="Unassembled WGS sequence"/>
</dbReference>
<dbReference type="SUPFAM" id="SSF52540">
    <property type="entry name" value="P-loop containing nucleoside triphosphate hydrolases"/>
    <property type="match status" value="1"/>
</dbReference>
<dbReference type="Gene3D" id="1.25.40.10">
    <property type="entry name" value="Tetratricopeptide repeat domain"/>
    <property type="match status" value="2"/>
</dbReference>
<dbReference type="EMBL" id="AQFT01000033">
    <property type="protein sequence ID" value="EMZ34680.1"/>
    <property type="molecule type" value="Genomic_DNA"/>
</dbReference>
<evidence type="ECO:0000256" key="1">
    <source>
        <dbReference type="ARBA" id="ARBA00022737"/>
    </source>
</evidence>
<dbReference type="HOGENOM" id="CLU_000288_125_8_9"/>
<comment type="caution">
    <text evidence="5">The sequence shown here is derived from an EMBL/GenBank/DDBJ whole genome shotgun (WGS) entry which is preliminary data.</text>
</comment>
<dbReference type="PRINTS" id="PR00381">
    <property type="entry name" value="KINESINLIGHT"/>
</dbReference>
<dbReference type="InterPro" id="IPR041664">
    <property type="entry name" value="AAA_16"/>
</dbReference>
<dbReference type="PROSITE" id="PS50005">
    <property type="entry name" value="TPR"/>
    <property type="match status" value="4"/>
</dbReference>
<dbReference type="PANTHER" id="PTHR45641:SF19">
    <property type="entry name" value="NEPHROCYSTIN-3"/>
    <property type="match status" value="1"/>
</dbReference>
<keyword evidence="1" id="KW-0677">Repeat</keyword>
<reference evidence="5 6" key="1">
    <citation type="journal article" date="2014" name="Genome Announc.">
        <title>Draft genome sequences of the altered schaedler flora, a defined bacterial community from gnotobiotic mice.</title>
        <authorList>
            <person name="Wannemuehler M.J."/>
            <person name="Overstreet A.M."/>
            <person name="Ward D.V."/>
            <person name="Phillips G.J."/>
        </authorList>
    </citation>
    <scope>NUCLEOTIDE SEQUENCE [LARGE SCALE GENOMIC DNA]</scope>
    <source>
        <strain evidence="5 6">ASF492</strain>
    </source>
</reference>
<protein>
    <recommendedName>
        <fullName evidence="4">Orc1-like AAA ATPase domain-containing protein</fullName>
    </recommendedName>
</protein>
<dbReference type="PATRIC" id="fig|1235802.3.peg.1141"/>
<dbReference type="eggNOG" id="COG0457">
    <property type="taxonomic scope" value="Bacteria"/>
</dbReference>
<dbReference type="OrthoDB" id="9816462at2"/>
<feature type="repeat" description="TPR" evidence="3">
    <location>
        <begin position="462"/>
        <end position="495"/>
    </location>
</feature>
<organism evidence="5 6">
    <name type="scientific">Eubacterium plexicaudatum ASF492</name>
    <dbReference type="NCBI Taxonomy" id="1235802"/>
    <lineage>
        <taxon>Bacteria</taxon>
        <taxon>Bacillati</taxon>
        <taxon>Bacillota</taxon>
        <taxon>Clostridia</taxon>
        <taxon>Eubacteriales</taxon>
        <taxon>Eubacteriaceae</taxon>
        <taxon>Eubacterium</taxon>
    </lineage>
</organism>
<dbReference type="InterPro" id="IPR027417">
    <property type="entry name" value="P-loop_NTPase"/>
</dbReference>
<evidence type="ECO:0000259" key="4">
    <source>
        <dbReference type="Pfam" id="PF13191"/>
    </source>
</evidence>
<dbReference type="AlphaFoldDB" id="N2B8I1"/>
<dbReference type="InterPro" id="IPR019734">
    <property type="entry name" value="TPR_rpt"/>
</dbReference>
<name>N2B8I1_9FIRM</name>